<dbReference type="PANTHER" id="PTHR47976">
    <property type="entry name" value="G-TYPE LECTIN S-RECEPTOR-LIKE SERINE/THREONINE-PROTEIN KINASE SD2-5"/>
    <property type="match status" value="1"/>
</dbReference>
<comment type="caution">
    <text evidence="3">The sequence shown here is derived from an EMBL/GenBank/DDBJ whole genome shotgun (WGS) entry which is preliminary data.</text>
</comment>
<proteinExistence type="predicted"/>
<dbReference type="Pfam" id="PF00069">
    <property type="entry name" value="Pkinase"/>
    <property type="match status" value="1"/>
</dbReference>
<dbReference type="InterPro" id="IPR011009">
    <property type="entry name" value="Kinase-like_dom_sf"/>
</dbReference>
<feature type="domain" description="Protein kinase" evidence="2">
    <location>
        <begin position="1"/>
        <end position="132"/>
    </location>
</feature>
<protein>
    <recommendedName>
        <fullName evidence="2">Protein kinase domain-containing protein</fullName>
    </recommendedName>
</protein>
<keyword evidence="4" id="KW-1185">Reference proteome</keyword>
<dbReference type="STRING" id="3750.A0A498JW31"/>
<dbReference type="GO" id="GO:0005524">
    <property type="term" value="F:ATP binding"/>
    <property type="evidence" value="ECO:0007669"/>
    <property type="project" value="InterPro"/>
</dbReference>
<reference evidence="3 4" key="1">
    <citation type="submission" date="2018-10" db="EMBL/GenBank/DDBJ databases">
        <title>A high-quality apple genome assembly.</title>
        <authorList>
            <person name="Hu J."/>
        </authorList>
    </citation>
    <scope>NUCLEOTIDE SEQUENCE [LARGE SCALE GENOMIC DNA]</scope>
    <source>
        <strain evidence="4">cv. HFTH1</strain>
        <tissue evidence="3">Young leaf</tissue>
    </source>
</reference>
<dbReference type="InterPro" id="IPR051343">
    <property type="entry name" value="G-type_lectin_kinases/EP1-like"/>
</dbReference>
<dbReference type="PANTHER" id="PTHR47976:SF102">
    <property type="entry name" value="G-TYPE LECTIN S-RECEPTOR-LIKE SERINE_THREONINE-PROTEIN KINASE LECRK3"/>
    <property type="match status" value="1"/>
</dbReference>
<accession>A0A498JW31</accession>
<name>A0A498JW31_MALDO</name>
<keyword evidence="1" id="KW-0732">Signal</keyword>
<evidence type="ECO:0000256" key="1">
    <source>
        <dbReference type="ARBA" id="ARBA00022729"/>
    </source>
</evidence>
<dbReference type="EMBL" id="RDQH01000331">
    <property type="protein sequence ID" value="RXI00109.1"/>
    <property type="molecule type" value="Genomic_DNA"/>
</dbReference>
<organism evidence="3 4">
    <name type="scientific">Malus domestica</name>
    <name type="common">Apple</name>
    <name type="synonym">Pyrus malus</name>
    <dbReference type="NCBI Taxonomy" id="3750"/>
    <lineage>
        <taxon>Eukaryota</taxon>
        <taxon>Viridiplantae</taxon>
        <taxon>Streptophyta</taxon>
        <taxon>Embryophyta</taxon>
        <taxon>Tracheophyta</taxon>
        <taxon>Spermatophyta</taxon>
        <taxon>Magnoliopsida</taxon>
        <taxon>eudicotyledons</taxon>
        <taxon>Gunneridae</taxon>
        <taxon>Pentapetalae</taxon>
        <taxon>rosids</taxon>
        <taxon>fabids</taxon>
        <taxon>Rosales</taxon>
        <taxon>Rosaceae</taxon>
        <taxon>Amygdaloideae</taxon>
        <taxon>Maleae</taxon>
        <taxon>Malus</taxon>
    </lineage>
</organism>
<dbReference type="Gene3D" id="1.10.510.10">
    <property type="entry name" value="Transferase(Phosphotransferase) domain 1"/>
    <property type="match status" value="1"/>
</dbReference>
<evidence type="ECO:0000313" key="4">
    <source>
        <dbReference type="Proteomes" id="UP000290289"/>
    </source>
</evidence>
<dbReference type="AlphaFoldDB" id="A0A498JW31"/>
<dbReference type="InterPro" id="IPR000719">
    <property type="entry name" value="Prot_kinase_dom"/>
</dbReference>
<evidence type="ECO:0000313" key="3">
    <source>
        <dbReference type="EMBL" id="RXI00109.1"/>
    </source>
</evidence>
<gene>
    <name evidence="3" type="ORF">DVH24_030599</name>
</gene>
<evidence type="ECO:0000259" key="2">
    <source>
        <dbReference type="PROSITE" id="PS50011"/>
    </source>
</evidence>
<dbReference type="Proteomes" id="UP000290289">
    <property type="component" value="Chromosome 5"/>
</dbReference>
<dbReference type="PROSITE" id="PS50011">
    <property type="entry name" value="PROTEIN_KINASE_DOM"/>
    <property type="match status" value="1"/>
</dbReference>
<sequence length="132" mass="15283">MSDQKCAKLVDFGLAKLLKLDQTRTYTGLRGTWGYVAPEWHRNVPITVKTNVYSFGVVRCVNMDILEDQVILENWVYHCLEADELDKLVKDEDVDKNELQMMVKVGLWCIQDELAFRPSMKKIILMLEGTDN</sequence>
<dbReference type="GO" id="GO:0004672">
    <property type="term" value="F:protein kinase activity"/>
    <property type="evidence" value="ECO:0007669"/>
    <property type="project" value="InterPro"/>
</dbReference>
<dbReference type="SUPFAM" id="SSF56112">
    <property type="entry name" value="Protein kinase-like (PK-like)"/>
    <property type="match status" value="1"/>
</dbReference>